<dbReference type="PANTHER" id="PTHR32361">
    <property type="entry name" value="FERRIC/CUPRIC REDUCTASE TRANSMEMBRANE COMPONENT"/>
    <property type="match status" value="1"/>
</dbReference>
<dbReference type="OrthoDB" id="5216810at2759"/>
<feature type="domain" description="Ferric oxidoreductase" evidence="8">
    <location>
        <begin position="90"/>
        <end position="186"/>
    </location>
</feature>
<name>A0A194VMT0_CYTMA</name>
<feature type="transmembrane region" description="Helical" evidence="7">
    <location>
        <begin position="336"/>
        <end position="357"/>
    </location>
</feature>
<sequence>MQVFWWYGVSAVSIFALIVFKKVKQYLYIAAEKVTTRLAYRVVISRGLWSAISVTVLHIIALLAFIGINILLILLTLDNGLEEITMINLVPLFLGGRTNVVIDYLDISLHIYYFAHRWLGRIVVAQALIHTVTKFSASPSRLVFTTGVIATILLVINILISVLPMRRWAPTWFRWTHLILSLATLGIITLHIFELKRTLLSFTSVLCLVAAGLTMGSWMLLLGRRCYRSTAVVTKYDTVGDRVCLWVRTRYDIRCRPGAYFYLSFPGLPWRYRFQSYLAPLSFWDTESRDSTREISFFVPARLSQAIEFHLQRNRTLQVSLDGYYGERICMGNYELVVLIANGGGIAGVLPFALSALSRRKYDKADKTQGLQNSLYCDKTRKVDLIWQLDDNSQVEGASSYFNSLANMEVHPQGRKVSKVKDLPRILA</sequence>
<evidence type="ECO:0000256" key="5">
    <source>
        <dbReference type="ARBA" id="ARBA00023065"/>
    </source>
</evidence>
<dbReference type="InterPro" id="IPR013130">
    <property type="entry name" value="Fe3_Rdtase_TM_dom"/>
</dbReference>
<feature type="transmembrane region" description="Helical" evidence="7">
    <location>
        <begin position="47"/>
        <end position="75"/>
    </location>
</feature>
<dbReference type="EMBL" id="CM003098">
    <property type="protein sequence ID" value="KUI65140.1"/>
    <property type="molecule type" value="Genomic_DNA"/>
</dbReference>
<evidence type="ECO:0000256" key="1">
    <source>
        <dbReference type="ARBA" id="ARBA00004141"/>
    </source>
</evidence>
<dbReference type="GO" id="GO:0015677">
    <property type="term" value="P:copper ion import"/>
    <property type="evidence" value="ECO:0007669"/>
    <property type="project" value="TreeGrafter"/>
</dbReference>
<keyword evidence="6 7" id="KW-0472">Membrane</keyword>
<gene>
    <name evidence="9" type="ORF">VM1G_00669</name>
</gene>
<organism evidence="9 10">
    <name type="scientific">Cytospora mali</name>
    <name type="common">Apple Valsa canker fungus</name>
    <name type="synonym">Valsa mali</name>
    <dbReference type="NCBI Taxonomy" id="578113"/>
    <lineage>
        <taxon>Eukaryota</taxon>
        <taxon>Fungi</taxon>
        <taxon>Dikarya</taxon>
        <taxon>Ascomycota</taxon>
        <taxon>Pezizomycotina</taxon>
        <taxon>Sordariomycetes</taxon>
        <taxon>Sordariomycetidae</taxon>
        <taxon>Diaporthales</taxon>
        <taxon>Cytosporaceae</taxon>
        <taxon>Cytospora</taxon>
    </lineage>
</organism>
<keyword evidence="3 7" id="KW-0812">Transmembrane</keyword>
<dbReference type="GO" id="GO:0000293">
    <property type="term" value="F:ferric-chelate reductase activity"/>
    <property type="evidence" value="ECO:0007669"/>
    <property type="project" value="TreeGrafter"/>
</dbReference>
<reference evidence="9" key="1">
    <citation type="submission" date="2014-12" db="EMBL/GenBank/DDBJ databases">
        <title>Genome Sequence of Valsa Canker Pathogens Uncovers a Specific Adaption of Colonization on Woody Bark.</title>
        <authorList>
            <person name="Yin Z."/>
            <person name="Liu H."/>
            <person name="Gao X."/>
            <person name="Li Z."/>
            <person name="Song N."/>
            <person name="Ke X."/>
            <person name="Dai Q."/>
            <person name="Wu Y."/>
            <person name="Sun Y."/>
            <person name="Xu J.-R."/>
            <person name="Kang Z.K."/>
            <person name="Wang L."/>
            <person name="Huang L."/>
        </authorList>
    </citation>
    <scope>NUCLEOTIDE SEQUENCE [LARGE SCALE GENOMIC DNA]</scope>
    <source>
        <strain evidence="9">03-8</strain>
    </source>
</reference>
<dbReference type="Gene3D" id="3.40.50.80">
    <property type="entry name" value="Nucleotide-binding domain of ferredoxin-NADP reductase (FNR) module"/>
    <property type="match status" value="1"/>
</dbReference>
<keyword evidence="5" id="KW-0406">Ion transport</keyword>
<evidence type="ECO:0000256" key="3">
    <source>
        <dbReference type="ARBA" id="ARBA00022692"/>
    </source>
</evidence>
<evidence type="ECO:0000313" key="10">
    <source>
        <dbReference type="Proteomes" id="UP000078559"/>
    </source>
</evidence>
<evidence type="ECO:0000313" key="9">
    <source>
        <dbReference type="EMBL" id="KUI65140.1"/>
    </source>
</evidence>
<keyword evidence="4 7" id="KW-1133">Transmembrane helix</keyword>
<dbReference type="PANTHER" id="PTHR32361:SF9">
    <property type="entry name" value="FERRIC REDUCTASE TRANSMEMBRANE COMPONENT 3-RELATED"/>
    <property type="match status" value="1"/>
</dbReference>
<dbReference type="Pfam" id="PF01794">
    <property type="entry name" value="Ferric_reduct"/>
    <property type="match status" value="1"/>
</dbReference>
<keyword evidence="10" id="KW-1185">Reference proteome</keyword>
<dbReference type="GO" id="GO:0005886">
    <property type="term" value="C:plasma membrane"/>
    <property type="evidence" value="ECO:0007669"/>
    <property type="project" value="TreeGrafter"/>
</dbReference>
<feature type="transmembrane region" description="Helical" evidence="7">
    <location>
        <begin position="199"/>
        <end position="221"/>
    </location>
</feature>
<proteinExistence type="predicted"/>
<dbReference type="InterPro" id="IPR051410">
    <property type="entry name" value="Ferric/Cupric_Reductase"/>
</dbReference>
<evidence type="ECO:0000259" key="8">
    <source>
        <dbReference type="Pfam" id="PF01794"/>
    </source>
</evidence>
<dbReference type="AlphaFoldDB" id="A0A194VMT0"/>
<comment type="subcellular location">
    <subcellularLocation>
        <location evidence="1">Membrane</location>
        <topology evidence="1">Multi-pass membrane protein</topology>
    </subcellularLocation>
</comment>
<feature type="transmembrane region" description="Helical" evidence="7">
    <location>
        <begin position="142"/>
        <end position="163"/>
    </location>
</feature>
<feature type="transmembrane region" description="Helical" evidence="7">
    <location>
        <begin position="6"/>
        <end position="23"/>
    </location>
</feature>
<feature type="transmembrane region" description="Helical" evidence="7">
    <location>
        <begin position="175"/>
        <end position="193"/>
    </location>
</feature>
<protein>
    <recommendedName>
        <fullName evidence="8">Ferric oxidoreductase domain-containing protein</fullName>
    </recommendedName>
</protein>
<evidence type="ECO:0000256" key="7">
    <source>
        <dbReference type="SAM" id="Phobius"/>
    </source>
</evidence>
<keyword evidence="2" id="KW-0813">Transport</keyword>
<dbReference type="GO" id="GO:0006879">
    <property type="term" value="P:intracellular iron ion homeostasis"/>
    <property type="evidence" value="ECO:0007669"/>
    <property type="project" value="TreeGrafter"/>
</dbReference>
<evidence type="ECO:0000256" key="6">
    <source>
        <dbReference type="ARBA" id="ARBA00023136"/>
    </source>
</evidence>
<dbReference type="InterPro" id="IPR039261">
    <property type="entry name" value="FNR_nucleotide-bd"/>
</dbReference>
<dbReference type="GO" id="GO:0006826">
    <property type="term" value="P:iron ion transport"/>
    <property type="evidence" value="ECO:0007669"/>
    <property type="project" value="TreeGrafter"/>
</dbReference>
<accession>A0A194VMT0</accession>
<evidence type="ECO:0000256" key="4">
    <source>
        <dbReference type="ARBA" id="ARBA00022989"/>
    </source>
</evidence>
<dbReference type="Proteomes" id="UP000078559">
    <property type="component" value="Chromosome 1"/>
</dbReference>
<evidence type="ECO:0000256" key="2">
    <source>
        <dbReference type="ARBA" id="ARBA00022448"/>
    </source>
</evidence>